<dbReference type="GO" id="GO:0042956">
    <property type="term" value="P:maltodextrin transmembrane transport"/>
    <property type="evidence" value="ECO:0007669"/>
    <property type="project" value="TreeGrafter"/>
</dbReference>
<dbReference type="AlphaFoldDB" id="A0A163L0F9"/>
<evidence type="ECO:0000313" key="6">
    <source>
        <dbReference type="EMBL" id="KZS47702.1"/>
    </source>
</evidence>
<dbReference type="PANTHER" id="PTHR30061">
    <property type="entry name" value="MALTOSE-BINDING PERIPLASMIC PROTEIN"/>
    <property type="match status" value="1"/>
</dbReference>
<dbReference type="Gene3D" id="3.40.190.10">
    <property type="entry name" value="Periplasmic binding protein-like II"/>
    <property type="match status" value="2"/>
</dbReference>
<feature type="chain" id="PRO_5038988104" evidence="5">
    <location>
        <begin position="22"/>
        <end position="420"/>
    </location>
</feature>
<dbReference type="STRING" id="59843.A3958_17530"/>
<comment type="similarity">
    <text evidence="1">Belongs to the bacterial solute-binding protein 1 family.</text>
</comment>
<evidence type="ECO:0000256" key="5">
    <source>
        <dbReference type="SAM" id="SignalP"/>
    </source>
</evidence>
<dbReference type="SUPFAM" id="SSF53850">
    <property type="entry name" value="Periplasmic binding protein-like II"/>
    <property type="match status" value="1"/>
</dbReference>
<protein>
    <submittedName>
        <fullName evidence="6">ABC transporter substrate-binding protein</fullName>
    </submittedName>
</protein>
<accession>A0A163L0F9</accession>
<sequence length="420" mass="47362">MKRKKYWFLFAILLLSLSSLSPSFDFTHNTRREPPGDEPIPPQQRPDIPDRDLGPVKVGVQLNGDEMRQLKAINERFKEETGAEIEIVPLETNEEQLESFLLQMTLGEGPDVLLMDTHYIKALAMNGYLLPVDASQAVMPGGDTLSGLLPPLQWNGYQWGMPFDIDPYVMTWQAKEKDGTVFKMPESRKAWQEFFELHIETPVISFDPNDPYAFGAAVHLLEGDPSKPEQEVLDMLIHNRKQMMETNQVEEDTPRNTEEPSSPSSGKGEAPVVIEPYSSFSDKDTEGLSLALAMGKTHLNTPVVRTRSFAVAAHTESPALAMKWITYMTDKDIQHEWSKDVGTLPVVSELYVTGAALRDRGIWQKAAVPAQVLLSRNEAAALEFGDAEGFLTYSESARRLLLGEMTREEYMRLYRSDQHE</sequence>
<organism evidence="6 7">
    <name type="scientific">Paenibacillus glucanolyticus</name>
    <dbReference type="NCBI Taxonomy" id="59843"/>
    <lineage>
        <taxon>Bacteria</taxon>
        <taxon>Bacillati</taxon>
        <taxon>Bacillota</taxon>
        <taxon>Bacilli</taxon>
        <taxon>Bacillales</taxon>
        <taxon>Paenibacillaceae</taxon>
        <taxon>Paenibacillus</taxon>
    </lineage>
</organism>
<dbReference type="OrthoDB" id="2585476at2"/>
<feature type="signal peptide" evidence="5">
    <location>
        <begin position="1"/>
        <end position="21"/>
    </location>
</feature>
<evidence type="ECO:0000256" key="2">
    <source>
        <dbReference type="ARBA" id="ARBA00022448"/>
    </source>
</evidence>
<dbReference type="InterPro" id="IPR006059">
    <property type="entry name" value="SBP"/>
</dbReference>
<evidence type="ECO:0000313" key="7">
    <source>
        <dbReference type="Proteomes" id="UP000076796"/>
    </source>
</evidence>
<reference evidence="6" key="1">
    <citation type="journal article" date="2016" name="Genome Announc.">
        <title>Draft genomes of two strains of Paenibacillus glucanolyticus with capability to degrade lignocellulose.</title>
        <authorList>
            <person name="Mathews S.L."/>
            <person name="Pawlak J."/>
            <person name="Grunden A.M."/>
        </authorList>
    </citation>
    <scope>NUCLEOTIDE SEQUENCE [LARGE SCALE GENOMIC DNA]</scope>
    <source>
        <strain evidence="6">SLM1</strain>
    </source>
</reference>
<evidence type="ECO:0000256" key="3">
    <source>
        <dbReference type="ARBA" id="ARBA00022729"/>
    </source>
</evidence>
<keyword evidence="2" id="KW-0813">Transport</keyword>
<keyword evidence="7" id="KW-1185">Reference proteome</keyword>
<dbReference type="GO" id="GO:0055052">
    <property type="term" value="C:ATP-binding cassette (ABC) transporter complex, substrate-binding subunit-containing"/>
    <property type="evidence" value="ECO:0007669"/>
    <property type="project" value="TreeGrafter"/>
</dbReference>
<dbReference type="PANTHER" id="PTHR30061:SF50">
    <property type="entry name" value="MALTOSE_MALTODEXTRIN-BINDING PERIPLASMIC PROTEIN"/>
    <property type="match status" value="1"/>
</dbReference>
<dbReference type="GO" id="GO:1901982">
    <property type="term" value="F:maltose binding"/>
    <property type="evidence" value="ECO:0007669"/>
    <property type="project" value="TreeGrafter"/>
</dbReference>
<dbReference type="GeneID" id="97556847"/>
<dbReference type="RefSeq" id="WP_063478958.1">
    <property type="nucleotide sequence ID" value="NZ_CP147845.1"/>
</dbReference>
<dbReference type="EMBL" id="LWMH01000001">
    <property type="protein sequence ID" value="KZS47702.1"/>
    <property type="molecule type" value="Genomic_DNA"/>
</dbReference>
<keyword evidence="3 5" id="KW-0732">Signal</keyword>
<feature type="region of interest" description="Disordered" evidence="4">
    <location>
        <begin position="245"/>
        <end position="271"/>
    </location>
</feature>
<dbReference type="GO" id="GO:0015768">
    <property type="term" value="P:maltose transport"/>
    <property type="evidence" value="ECO:0007669"/>
    <property type="project" value="TreeGrafter"/>
</dbReference>
<feature type="region of interest" description="Disordered" evidence="4">
    <location>
        <begin position="28"/>
        <end position="54"/>
    </location>
</feature>
<dbReference type="Pfam" id="PF13416">
    <property type="entry name" value="SBP_bac_8"/>
    <property type="match status" value="1"/>
</dbReference>
<proteinExistence type="inferred from homology"/>
<evidence type="ECO:0000256" key="4">
    <source>
        <dbReference type="SAM" id="MobiDB-lite"/>
    </source>
</evidence>
<dbReference type="Proteomes" id="UP000076796">
    <property type="component" value="Unassembled WGS sequence"/>
</dbReference>
<evidence type="ECO:0000256" key="1">
    <source>
        <dbReference type="ARBA" id="ARBA00008520"/>
    </source>
</evidence>
<gene>
    <name evidence="6" type="ORF">AWU65_18115</name>
</gene>
<name>A0A163L0F9_9BACL</name>
<comment type="caution">
    <text evidence="6">The sequence shown here is derived from an EMBL/GenBank/DDBJ whole genome shotgun (WGS) entry which is preliminary data.</text>
</comment>